<sequence length="143" mass="15512">MDVESADVFASQDPQPQEQSELFQGQGEGLQQIITNALIHLAPAIAEVIVAGFPPQYQYQQIAGNQHDPAMLNGDGGADLDLFVMTNDPFKHMWYAHGSDGSPGPDPNVFHDLGLFGDGFDAVFAIAVQNYNLGRFFAGMRKS</sequence>
<dbReference type="EMBL" id="PSQE01000003">
    <property type="protein sequence ID" value="RHN67529.1"/>
    <property type="molecule type" value="Genomic_DNA"/>
</dbReference>
<feature type="region of interest" description="Disordered" evidence="1">
    <location>
        <begin position="1"/>
        <end position="21"/>
    </location>
</feature>
<evidence type="ECO:0000313" key="5">
    <source>
        <dbReference type="EnsemblPlants" id="KEH34140"/>
    </source>
</evidence>
<accession>A0A072V7I5</accession>
<dbReference type="AlphaFoldDB" id="A0A072V7I5"/>
<dbReference type="KEGG" id="mtr:25490755"/>
<reference evidence="5" key="3">
    <citation type="submission" date="2015-04" db="UniProtKB">
        <authorList>
            <consortium name="EnsemblPlants"/>
        </authorList>
    </citation>
    <scope>IDENTIFICATION</scope>
    <source>
        <strain evidence="5">cv. Jemalong A17</strain>
    </source>
</reference>
<proteinExistence type="predicted"/>
<dbReference type="EMBL" id="CM001219">
    <property type="protein sequence ID" value="KEH34140.1"/>
    <property type="molecule type" value="Genomic_DNA"/>
</dbReference>
<dbReference type="Proteomes" id="UP000002051">
    <property type="component" value="Chromosome 3"/>
</dbReference>
<gene>
    <name evidence="5" type="primary">25490753</name>
    <name evidence="2" type="ordered locus">MTR_3g462090</name>
    <name evidence="3" type="ordered locus">MTR_3g462110</name>
    <name evidence="4" type="ORF">MtrunA17_Chr3g0103661</name>
</gene>
<evidence type="ECO:0000313" key="4">
    <source>
        <dbReference type="EMBL" id="RHN67529.1"/>
    </source>
</evidence>
<dbReference type="EMBL" id="CM001219">
    <property type="protein sequence ID" value="KEH34142.1"/>
    <property type="molecule type" value="Genomic_DNA"/>
</dbReference>
<organism evidence="2 6">
    <name type="scientific">Medicago truncatula</name>
    <name type="common">Barrel medic</name>
    <name type="synonym">Medicago tribuloides</name>
    <dbReference type="NCBI Taxonomy" id="3880"/>
    <lineage>
        <taxon>Eukaryota</taxon>
        <taxon>Viridiplantae</taxon>
        <taxon>Streptophyta</taxon>
        <taxon>Embryophyta</taxon>
        <taxon>Tracheophyta</taxon>
        <taxon>Spermatophyta</taxon>
        <taxon>Magnoliopsida</taxon>
        <taxon>eudicotyledons</taxon>
        <taxon>Gunneridae</taxon>
        <taxon>Pentapetalae</taxon>
        <taxon>rosids</taxon>
        <taxon>fabids</taxon>
        <taxon>Fabales</taxon>
        <taxon>Fabaceae</taxon>
        <taxon>Papilionoideae</taxon>
        <taxon>50 kb inversion clade</taxon>
        <taxon>NPAAA clade</taxon>
        <taxon>Hologalegina</taxon>
        <taxon>IRL clade</taxon>
        <taxon>Trifolieae</taxon>
        <taxon>Medicago</taxon>
    </lineage>
</organism>
<protein>
    <submittedName>
        <fullName evidence="2 5">Uncharacterized protein</fullName>
    </submittedName>
</protein>
<dbReference type="EnsemblPlants" id="KEH34140">
    <property type="protein sequence ID" value="KEH34140"/>
    <property type="gene ID" value="MTR_3g462090"/>
</dbReference>
<evidence type="ECO:0000313" key="3">
    <source>
        <dbReference type="EMBL" id="KEH34142.1"/>
    </source>
</evidence>
<evidence type="ECO:0000313" key="6">
    <source>
        <dbReference type="Proteomes" id="UP000002051"/>
    </source>
</evidence>
<dbReference type="HOGENOM" id="CLU_1809068_0_0_1"/>
<reference evidence="2 6" key="1">
    <citation type="journal article" date="2011" name="Nature">
        <title>The Medicago genome provides insight into the evolution of rhizobial symbioses.</title>
        <authorList>
            <person name="Young N.D."/>
            <person name="Debelle F."/>
            <person name="Oldroyd G.E."/>
            <person name="Geurts R."/>
            <person name="Cannon S.B."/>
            <person name="Udvardi M.K."/>
            <person name="Benedito V.A."/>
            <person name="Mayer K.F."/>
            <person name="Gouzy J."/>
            <person name="Schoof H."/>
            <person name="Van de Peer Y."/>
            <person name="Proost S."/>
            <person name="Cook D.R."/>
            <person name="Meyers B.C."/>
            <person name="Spannagl M."/>
            <person name="Cheung F."/>
            <person name="De Mita S."/>
            <person name="Krishnakumar V."/>
            <person name="Gundlach H."/>
            <person name="Zhou S."/>
            <person name="Mudge J."/>
            <person name="Bharti A.K."/>
            <person name="Murray J.D."/>
            <person name="Naoumkina M.A."/>
            <person name="Rosen B."/>
            <person name="Silverstein K.A."/>
            <person name="Tang H."/>
            <person name="Rombauts S."/>
            <person name="Zhao P.X."/>
            <person name="Zhou P."/>
            <person name="Barbe V."/>
            <person name="Bardou P."/>
            <person name="Bechner M."/>
            <person name="Bellec A."/>
            <person name="Berger A."/>
            <person name="Berges H."/>
            <person name="Bidwell S."/>
            <person name="Bisseling T."/>
            <person name="Choisne N."/>
            <person name="Couloux A."/>
            <person name="Denny R."/>
            <person name="Deshpande S."/>
            <person name="Dai X."/>
            <person name="Doyle J.J."/>
            <person name="Dudez A.M."/>
            <person name="Farmer A.D."/>
            <person name="Fouteau S."/>
            <person name="Franken C."/>
            <person name="Gibelin C."/>
            <person name="Gish J."/>
            <person name="Goldstein S."/>
            <person name="Gonzalez A.J."/>
            <person name="Green P.J."/>
            <person name="Hallab A."/>
            <person name="Hartog M."/>
            <person name="Hua A."/>
            <person name="Humphray S.J."/>
            <person name="Jeong D.H."/>
            <person name="Jing Y."/>
            <person name="Jocker A."/>
            <person name="Kenton S.M."/>
            <person name="Kim D.J."/>
            <person name="Klee K."/>
            <person name="Lai H."/>
            <person name="Lang C."/>
            <person name="Lin S."/>
            <person name="Macmil S.L."/>
            <person name="Magdelenat G."/>
            <person name="Matthews L."/>
            <person name="McCorrison J."/>
            <person name="Monaghan E.L."/>
            <person name="Mun J.H."/>
            <person name="Najar F.Z."/>
            <person name="Nicholson C."/>
            <person name="Noirot C."/>
            <person name="O'Bleness M."/>
            <person name="Paule C.R."/>
            <person name="Poulain J."/>
            <person name="Prion F."/>
            <person name="Qin B."/>
            <person name="Qu C."/>
            <person name="Retzel E.F."/>
            <person name="Riddle C."/>
            <person name="Sallet E."/>
            <person name="Samain S."/>
            <person name="Samson N."/>
            <person name="Sanders I."/>
            <person name="Saurat O."/>
            <person name="Scarpelli C."/>
            <person name="Schiex T."/>
            <person name="Segurens B."/>
            <person name="Severin A.J."/>
            <person name="Sherrier D.J."/>
            <person name="Shi R."/>
            <person name="Sims S."/>
            <person name="Singer S.R."/>
            <person name="Sinharoy S."/>
            <person name="Sterck L."/>
            <person name="Viollet A."/>
            <person name="Wang B.B."/>
            <person name="Wang K."/>
            <person name="Wang M."/>
            <person name="Wang X."/>
            <person name="Warfsmann J."/>
            <person name="Weissenbach J."/>
            <person name="White D.D."/>
            <person name="White J.D."/>
            <person name="Wiley G.B."/>
            <person name="Wincker P."/>
            <person name="Xing Y."/>
            <person name="Yang L."/>
            <person name="Yao Z."/>
            <person name="Ying F."/>
            <person name="Zhai J."/>
            <person name="Zhou L."/>
            <person name="Zuber A."/>
            <person name="Denarie J."/>
            <person name="Dixon R.A."/>
            <person name="May G.D."/>
            <person name="Schwartz D.C."/>
            <person name="Rogers J."/>
            <person name="Quetier F."/>
            <person name="Town C.D."/>
            <person name="Roe B.A."/>
        </authorList>
    </citation>
    <scope>NUCLEOTIDE SEQUENCE [LARGE SCALE GENOMIC DNA]</scope>
    <source>
        <strain evidence="2">A17</strain>
        <strain evidence="5 6">cv. Jemalong A17</strain>
    </source>
</reference>
<evidence type="ECO:0000313" key="2">
    <source>
        <dbReference type="EMBL" id="KEH34140.1"/>
    </source>
</evidence>
<dbReference type="Proteomes" id="UP000265566">
    <property type="component" value="Chromosome 3"/>
</dbReference>
<reference evidence="4" key="4">
    <citation type="journal article" date="2018" name="Nat. Plants">
        <title>Whole-genome landscape of Medicago truncatula symbiotic genes.</title>
        <authorList>
            <person name="Pecrix Y."/>
            <person name="Gamas P."/>
            <person name="Carrere S."/>
        </authorList>
    </citation>
    <scope>NUCLEOTIDE SEQUENCE</scope>
    <source>
        <tissue evidence="4">Leaves</tissue>
    </source>
</reference>
<name>A0A072V7I5_MEDTR</name>
<reference evidence="2 6" key="2">
    <citation type="journal article" date="2014" name="BMC Genomics">
        <title>An improved genome release (version Mt4.0) for the model legume Medicago truncatula.</title>
        <authorList>
            <person name="Tang H."/>
            <person name="Krishnakumar V."/>
            <person name="Bidwell S."/>
            <person name="Rosen B."/>
            <person name="Chan A."/>
            <person name="Zhou S."/>
            <person name="Gentzbittel L."/>
            <person name="Childs K.L."/>
            <person name="Yandell M."/>
            <person name="Gundlach H."/>
            <person name="Mayer K.F."/>
            <person name="Schwartz D.C."/>
            <person name="Town C.D."/>
        </authorList>
    </citation>
    <scope>GENOME REANNOTATION</scope>
    <source>
        <strain evidence="2">A17</strain>
        <strain evidence="5 6">cv. Jemalong A17</strain>
    </source>
</reference>
<dbReference type="EnsemblPlants" id="KEH34142">
    <property type="protein sequence ID" value="KEH34142"/>
    <property type="gene ID" value="MTR_3g462110"/>
</dbReference>
<dbReference type="Gramene" id="rna15725">
    <property type="protein sequence ID" value="RHN67529.1"/>
    <property type="gene ID" value="gene15725"/>
</dbReference>
<evidence type="ECO:0000256" key="1">
    <source>
        <dbReference type="SAM" id="MobiDB-lite"/>
    </source>
</evidence>
<keyword evidence="6" id="KW-1185">Reference proteome</keyword>